<keyword evidence="2" id="KW-0067">ATP-binding</keyword>
<keyword evidence="2" id="KW-0378">Hydrolase</keyword>
<evidence type="ECO:0000313" key="6">
    <source>
        <dbReference type="Proteomes" id="UP000746751"/>
    </source>
</evidence>
<reference evidence="5" key="2">
    <citation type="submission" date="2021-09" db="EMBL/GenBank/DDBJ databases">
        <authorList>
            <person name="Gilroy R."/>
        </authorList>
    </citation>
    <scope>NUCLEOTIDE SEQUENCE</scope>
    <source>
        <strain evidence="5">ChiGjej2B2-7701</strain>
    </source>
</reference>
<dbReference type="Gene3D" id="3.90.320.10">
    <property type="match status" value="1"/>
</dbReference>
<evidence type="ECO:0000256" key="3">
    <source>
        <dbReference type="ARBA" id="ARBA00023204"/>
    </source>
</evidence>
<dbReference type="GO" id="GO:0006281">
    <property type="term" value="P:DNA repair"/>
    <property type="evidence" value="ECO:0007669"/>
    <property type="project" value="UniProtKB-KW"/>
</dbReference>
<keyword evidence="2" id="KW-0347">Helicase</keyword>
<protein>
    <submittedName>
        <fullName evidence="5">PD-(D/E)XK nuclease family protein</fullName>
    </submittedName>
</protein>
<accession>A0A921IRN1</accession>
<dbReference type="AlphaFoldDB" id="A0A921IRN1"/>
<evidence type="ECO:0000256" key="1">
    <source>
        <dbReference type="ARBA" id="ARBA00022763"/>
    </source>
</evidence>
<sequence>MAVQIVRHASGAVPAGDELQLMAQTVERFGRVTLLVPSTSERDVCRRAAADAHLGVGLDIVTPTAWIEGLWELLGDGRRLCTNLQRQLLVADTLYARDERELAPLRANPGTVRMLARMAKDLLPFAEGAEGPADAATRVVLSLLDAYGARLRDRGLIEPAQAAVLLADAVADLAPACARCAIVRDVTTLPAYLVRLLAQVGRAGSVQVLLRASQQVWEEEVARVFSQMGCTVERALELGGAEGADGAATRALSFLEVAGPHARARAYADELASLLLSAPAGAHGGVKTAVVACARPAELFDELAGHLAARGIASSVTRFSRFSQTVVGQQFAALSDVVSRMKAAQEGQVADGVWWPAPELTDWLYAPVSGADAALARGFDKKIRSNRALGVEGVLRELQSVQSRAGSARRKLADDHPMCRVPAVCSEVVQFIWQDRPVSAFKSMLSAIEALPASAFGTRDGRCRQATERAMAERAVDVLMNEARALDVSQAVATKILDGLCTASRERAASASSAGEAGTVVFMTLADAAVLEPASVDAVLLADVDVASYPLSHEEGPVVTLGSALGADTTVLEPAARLRDQAERAICASRGPVALARVSHDRQAKDRYPAALWTELLALRGGDEVLVEKTGEGDVAGDFDPAGTGTARVERVLCLPPQRLGVSAVPYLVLMRRTEDGALVPRQFSASQIESYVGCPLCWFVSSRVRPSIIDAGFTNMEKGNFVHDVMDRFHEEVRERGMRRVTPENLRASLELLDEVFAAVRAEHARGKTASSAALVALSPTEQAQIDDILPQLRRVVRYEADALVAFAPEYLEYSFNGLGVDYAGWPLGGRIDRVDVDAEGRAVVIDYKHRSDANPFKLKDPTVPLKKTGEVPADDPRWLPEHTQTLIYGQALRRALGLDVRGALYFSTKGKIAMRGAVSSELAEEEPGDGRVPGLRDGFPAVQAGGTMDFDALLDRVEAGIAERLGELRAGRIAAAADPLTSCYHNHPLGFERRDA</sequence>
<reference evidence="5" key="1">
    <citation type="journal article" date="2021" name="PeerJ">
        <title>Extensive microbial diversity within the chicken gut microbiome revealed by metagenomics and culture.</title>
        <authorList>
            <person name="Gilroy R."/>
            <person name="Ravi A."/>
            <person name="Getino M."/>
            <person name="Pursley I."/>
            <person name="Horton D.L."/>
            <person name="Alikhan N.F."/>
            <person name="Baker D."/>
            <person name="Gharbi K."/>
            <person name="Hall N."/>
            <person name="Watson M."/>
            <person name="Adriaenssens E.M."/>
            <person name="Foster-Nyarko E."/>
            <person name="Jarju S."/>
            <person name="Secka A."/>
            <person name="Antonio M."/>
            <person name="Oren A."/>
            <person name="Chaudhuri R.R."/>
            <person name="La Ragione R."/>
            <person name="Hildebrand F."/>
            <person name="Pallen M.J."/>
        </authorList>
    </citation>
    <scope>NUCLEOTIDE SEQUENCE</scope>
    <source>
        <strain evidence="5">ChiGjej2B2-7701</strain>
    </source>
</reference>
<dbReference type="InterPro" id="IPR011604">
    <property type="entry name" value="PDDEXK-like_dom_sf"/>
</dbReference>
<keyword evidence="2" id="KW-0547">Nucleotide-binding</keyword>
<evidence type="ECO:0000256" key="2">
    <source>
        <dbReference type="ARBA" id="ARBA00022806"/>
    </source>
</evidence>
<organism evidence="5 6">
    <name type="scientific">Collinsella ihumii</name>
    <dbReference type="NCBI Taxonomy" id="1720204"/>
    <lineage>
        <taxon>Bacteria</taxon>
        <taxon>Bacillati</taxon>
        <taxon>Actinomycetota</taxon>
        <taxon>Coriobacteriia</taxon>
        <taxon>Coriobacteriales</taxon>
        <taxon>Coriobacteriaceae</taxon>
        <taxon>Collinsella</taxon>
    </lineage>
</organism>
<proteinExistence type="predicted"/>
<feature type="domain" description="PD-(D/E)XK endonuclease-like" evidence="4">
    <location>
        <begin position="683"/>
        <end position="980"/>
    </location>
</feature>
<dbReference type="InterPro" id="IPR038726">
    <property type="entry name" value="PDDEXK_AddAB-type"/>
</dbReference>
<gene>
    <name evidence="5" type="ORF">K8U80_10270</name>
</gene>
<dbReference type="Pfam" id="PF12705">
    <property type="entry name" value="PDDEXK_1"/>
    <property type="match status" value="1"/>
</dbReference>
<name>A0A921IRN1_9ACTN</name>
<evidence type="ECO:0000313" key="5">
    <source>
        <dbReference type="EMBL" id="HJG31761.1"/>
    </source>
</evidence>
<evidence type="ECO:0000259" key="4">
    <source>
        <dbReference type="Pfam" id="PF12705"/>
    </source>
</evidence>
<dbReference type="Proteomes" id="UP000746751">
    <property type="component" value="Unassembled WGS sequence"/>
</dbReference>
<keyword evidence="3" id="KW-0234">DNA repair</keyword>
<keyword evidence="1" id="KW-0227">DNA damage</keyword>
<dbReference type="EMBL" id="DYVF01000060">
    <property type="protein sequence ID" value="HJG31761.1"/>
    <property type="molecule type" value="Genomic_DNA"/>
</dbReference>
<comment type="caution">
    <text evidence="5">The sequence shown here is derived from an EMBL/GenBank/DDBJ whole genome shotgun (WGS) entry which is preliminary data.</text>
</comment>
<dbReference type="GO" id="GO:0004386">
    <property type="term" value="F:helicase activity"/>
    <property type="evidence" value="ECO:0007669"/>
    <property type="project" value="UniProtKB-KW"/>
</dbReference>